<keyword evidence="3" id="KW-1185">Reference proteome</keyword>
<keyword evidence="1" id="KW-0812">Transmembrane</keyword>
<proteinExistence type="predicted"/>
<feature type="transmembrane region" description="Helical" evidence="1">
    <location>
        <begin position="106"/>
        <end position="128"/>
    </location>
</feature>
<dbReference type="OrthoDB" id="199599at2759"/>
<evidence type="ECO:0000313" key="3">
    <source>
        <dbReference type="Proteomes" id="UP000095085"/>
    </source>
</evidence>
<keyword evidence="1" id="KW-0472">Membrane</keyword>
<evidence type="ECO:0000313" key="2">
    <source>
        <dbReference type="EMBL" id="ODV65705.1"/>
    </source>
</evidence>
<keyword evidence="1" id="KW-1133">Transmembrane helix</keyword>
<gene>
    <name evidence="2" type="ORF">HYPBUDRAFT_113707</name>
</gene>
<sequence>MLPVEVSSSEPRDVGQLERTYLLTVKLCGYLIFTAIGLLLDFKMETGEVGGSNPNSILLRYSVLLTFIVLGVCLMSIMVNSVNYWLTVHRYANHSILTKNYNIMSISSMSLVFIVFAGVNIVFLYYGFADG</sequence>
<dbReference type="RefSeq" id="XP_020074772.1">
    <property type="nucleotide sequence ID" value="XM_020218988.1"/>
</dbReference>
<dbReference type="GeneID" id="30993538"/>
<reference evidence="3" key="1">
    <citation type="submission" date="2016-05" db="EMBL/GenBank/DDBJ databases">
        <title>Comparative genomics of biotechnologically important yeasts.</title>
        <authorList>
            <consortium name="DOE Joint Genome Institute"/>
            <person name="Riley R."/>
            <person name="Haridas S."/>
            <person name="Wolfe K.H."/>
            <person name="Lopes M.R."/>
            <person name="Hittinger C.T."/>
            <person name="Goker M."/>
            <person name="Salamov A."/>
            <person name="Wisecaver J."/>
            <person name="Long T.M."/>
            <person name="Aerts A.L."/>
            <person name="Barry K."/>
            <person name="Choi C."/>
            <person name="Clum A."/>
            <person name="Coughlan A.Y."/>
            <person name="Deshpande S."/>
            <person name="Douglass A.P."/>
            <person name="Hanson S.J."/>
            <person name="Klenk H.-P."/>
            <person name="Labutti K."/>
            <person name="Lapidus A."/>
            <person name="Lindquist E."/>
            <person name="Lipzen A."/>
            <person name="Meier-Kolthoff J.P."/>
            <person name="Ohm R.A."/>
            <person name="Otillar R.P."/>
            <person name="Pangilinan J."/>
            <person name="Peng Y."/>
            <person name="Rokas A."/>
            <person name="Rosa C.A."/>
            <person name="Scheuner C."/>
            <person name="Sibirny A.A."/>
            <person name="Slot J.C."/>
            <person name="Stielow J.B."/>
            <person name="Sun H."/>
            <person name="Kurtzman C.P."/>
            <person name="Blackwell M."/>
            <person name="Grigoriev I.V."/>
            <person name="Jeffries T.W."/>
        </authorList>
    </citation>
    <scope>NUCLEOTIDE SEQUENCE [LARGE SCALE GENOMIC DNA]</scope>
    <source>
        <strain evidence="3">NRRL Y-1933</strain>
    </source>
</reference>
<evidence type="ECO:0008006" key="4">
    <source>
        <dbReference type="Google" id="ProtNLM"/>
    </source>
</evidence>
<evidence type="ECO:0000256" key="1">
    <source>
        <dbReference type="SAM" id="Phobius"/>
    </source>
</evidence>
<feature type="transmembrane region" description="Helical" evidence="1">
    <location>
        <begin position="61"/>
        <end position="86"/>
    </location>
</feature>
<name>A0A1E4REZ8_9ASCO</name>
<organism evidence="2 3">
    <name type="scientific">Hyphopichia burtonii NRRL Y-1933</name>
    <dbReference type="NCBI Taxonomy" id="984485"/>
    <lineage>
        <taxon>Eukaryota</taxon>
        <taxon>Fungi</taxon>
        <taxon>Dikarya</taxon>
        <taxon>Ascomycota</taxon>
        <taxon>Saccharomycotina</taxon>
        <taxon>Pichiomycetes</taxon>
        <taxon>Debaryomycetaceae</taxon>
        <taxon>Hyphopichia</taxon>
    </lineage>
</organism>
<dbReference type="EMBL" id="KV454544">
    <property type="protein sequence ID" value="ODV65705.1"/>
    <property type="molecule type" value="Genomic_DNA"/>
</dbReference>
<dbReference type="Proteomes" id="UP000095085">
    <property type="component" value="Unassembled WGS sequence"/>
</dbReference>
<protein>
    <recommendedName>
        <fullName evidence="4">DUF202 domain-containing protein</fullName>
    </recommendedName>
</protein>
<feature type="transmembrane region" description="Helical" evidence="1">
    <location>
        <begin position="20"/>
        <end position="40"/>
    </location>
</feature>
<dbReference type="AlphaFoldDB" id="A0A1E4REZ8"/>
<accession>A0A1E4REZ8</accession>